<feature type="compositionally biased region" description="Basic residues" evidence="1">
    <location>
        <begin position="287"/>
        <end position="301"/>
    </location>
</feature>
<evidence type="ECO:0000313" key="2">
    <source>
        <dbReference type="EMBL" id="OBQ44546.1"/>
    </source>
</evidence>
<proteinExistence type="predicted"/>
<accession>A0A1B7X597</accession>
<dbReference type="Proteomes" id="UP000092093">
    <property type="component" value="Unassembled WGS sequence"/>
</dbReference>
<evidence type="ECO:0008006" key="4">
    <source>
        <dbReference type="Google" id="ProtNLM"/>
    </source>
</evidence>
<sequence>MIVAIAYHNGDLPLMRRWANHVAKLGSYPKHTILLAPVHQATTEGVLEPLSAAFGKAIVESCYHTQSGWPLSCNLAFEQVARYCETIAKEPFLWMEPDAVPLKASWIDDIEAEYIQRGQFFMGDYVGINGIMPNGVDHMSGIAVYHWDLSRYAPSIFNNEFTAWDIASAHHVIPRMARTELIHHDWIPEKKWRRDVVDASCVRQGAVIYHPDKQGVLFNDGLSPNGVQGDPATGAGVVVVSPLQPHETKDKPQESLDALIEYAKQNNKNKKELLHKLVEAGIIKAPKTSKRPRGKVRKAVVKHSELATAS</sequence>
<comment type="caution">
    <text evidence="2">The sequence shown here is derived from an EMBL/GenBank/DDBJ whole genome shotgun (WGS) entry which is preliminary data.</text>
</comment>
<dbReference type="EMBL" id="LJOW01000020">
    <property type="protein sequence ID" value="OBQ44546.1"/>
    <property type="molecule type" value="Genomic_DNA"/>
</dbReference>
<organism evidence="2 3">
    <name type="scientific">Aphanizomenon flos-aquae WA102</name>
    <dbReference type="NCBI Taxonomy" id="1710896"/>
    <lineage>
        <taxon>Bacteria</taxon>
        <taxon>Bacillati</taxon>
        <taxon>Cyanobacteriota</taxon>
        <taxon>Cyanophyceae</taxon>
        <taxon>Nostocales</taxon>
        <taxon>Aphanizomenonaceae</taxon>
        <taxon>Aphanizomenon</taxon>
    </lineage>
</organism>
<reference evidence="2 3" key="1">
    <citation type="submission" date="2015-09" db="EMBL/GenBank/DDBJ databases">
        <title>Aphanizomenon flos-aquae WA102.</title>
        <authorList>
            <person name="Driscoll C."/>
        </authorList>
    </citation>
    <scope>NUCLEOTIDE SEQUENCE [LARGE SCALE GENOMIC DNA]</scope>
    <source>
        <strain evidence="2">WA102</strain>
    </source>
</reference>
<protein>
    <recommendedName>
        <fullName evidence="4">Glycosyltransferase</fullName>
    </recommendedName>
</protein>
<feature type="region of interest" description="Disordered" evidence="1">
    <location>
        <begin position="285"/>
        <end position="310"/>
    </location>
</feature>
<name>A0A1B7X597_APHFL</name>
<dbReference type="AlphaFoldDB" id="A0A1B7X597"/>
<gene>
    <name evidence="2" type="ORF">AN484_06570</name>
</gene>
<evidence type="ECO:0000256" key="1">
    <source>
        <dbReference type="SAM" id="MobiDB-lite"/>
    </source>
</evidence>
<evidence type="ECO:0000313" key="3">
    <source>
        <dbReference type="Proteomes" id="UP000092093"/>
    </source>
</evidence>